<dbReference type="Proteomes" id="UP000755551">
    <property type="component" value="Unassembled WGS sequence"/>
</dbReference>
<name>A0ABS6M6W2_9GAMM</name>
<proteinExistence type="predicted"/>
<dbReference type="EMBL" id="JAHQZT010000001">
    <property type="protein sequence ID" value="MBV0932013.1"/>
    <property type="molecule type" value="Genomic_DNA"/>
</dbReference>
<reference evidence="2 3" key="1">
    <citation type="submission" date="2021-06" db="EMBL/GenBank/DDBJ databases">
        <title>Bacterium isolated from marine sediment.</title>
        <authorList>
            <person name="Zhu K.-L."/>
            <person name="Du Z.-J."/>
            <person name="Liang Q.-Y."/>
        </authorList>
    </citation>
    <scope>NUCLEOTIDE SEQUENCE [LARGE SCALE GENOMIC DNA]</scope>
    <source>
        <strain evidence="2 3">A346</strain>
    </source>
</reference>
<organism evidence="2 3">
    <name type="scientific">Marinobacterium weihaiense</name>
    <dbReference type="NCBI Taxonomy" id="2851016"/>
    <lineage>
        <taxon>Bacteria</taxon>
        <taxon>Pseudomonadati</taxon>
        <taxon>Pseudomonadota</taxon>
        <taxon>Gammaproteobacteria</taxon>
        <taxon>Oceanospirillales</taxon>
        <taxon>Oceanospirillaceae</taxon>
        <taxon>Marinobacterium</taxon>
    </lineage>
</organism>
<comment type="caution">
    <text evidence="2">The sequence shown here is derived from an EMBL/GenBank/DDBJ whole genome shotgun (WGS) entry which is preliminary data.</text>
</comment>
<gene>
    <name evidence="2" type="ORF">KTN04_01475</name>
</gene>
<protein>
    <submittedName>
        <fullName evidence="2">DUF3301 domain-containing protein</fullName>
    </submittedName>
</protein>
<evidence type="ECO:0000313" key="2">
    <source>
        <dbReference type="EMBL" id="MBV0932013.1"/>
    </source>
</evidence>
<keyword evidence="1" id="KW-0812">Transmembrane</keyword>
<keyword evidence="3" id="KW-1185">Reference proteome</keyword>
<evidence type="ECO:0000256" key="1">
    <source>
        <dbReference type="SAM" id="Phobius"/>
    </source>
</evidence>
<evidence type="ECO:0000313" key="3">
    <source>
        <dbReference type="Proteomes" id="UP000755551"/>
    </source>
</evidence>
<keyword evidence="1" id="KW-0472">Membrane</keyword>
<keyword evidence="1" id="KW-1133">Transmembrane helix</keyword>
<sequence length="107" mass="12893">MWIELADLFWLTLVTLLCFSWWHNLKMREWATRKVIKACDERDVQLLDESIALEHIRPIRDSSSGRLIMLRRYRFYFTSTGDDRYPGHIELKGRCMTNLQLAPYRVD</sequence>
<accession>A0ABS6M6W2</accession>
<dbReference type="RefSeq" id="WP_217333428.1">
    <property type="nucleotide sequence ID" value="NZ_JAHQZT010000001.1"/>
</dbReference>
<dbReference type="Pfam" id="PF11743">
    <property type="entry name" value="DUF3301"/>
    <property type="match status" value="1"/>
</dbReference>
<feature type="transmembrane region" description="Helical" evidence="1">
    <location>
        <begin position="6"/>
        <end position="25"/>
    </location>
</feature>
<dbReference type="InterPro" id="IPR021732">
    <property type="entry name" value="DUF3301"/>
</dbReference>